<evidence type="ECO:0000256" key="8">
    <source>
        <dbReference type="ARBA" id="ARBA00022989"/>
    </source>
</evidence>
<dbReference type="PROSITE" id="PS50885">
    <property type="entry name" value="HAMP"/>
    <property type="match status" value="1"/>
</dbReference>
<evidence type="ECO:0000256" key="6">
    <source>
        <dbReference type="ARBA" id="ARBA00022692"/>
    </source>
</evidence>
<dbReference type="Gene3D" id="3.30.565.10">
    <property type="entry name" value="Histidine kinase-like ATPase, C-terminal domain"/>
    <property type="match status" value="1"/>
</dbReference>
<comment type="catalytic activity">
    <reaction evidence="1">
        <text>ATP + protein L-histidine = ADP + protein N-phospho-L-histidine.</text>
        <dbReference type="EC" id="2.7.13.3"/>
    </reaction>
</comment>
<dbReference type="InterPro" id="IPR036890">
    <property type="entry name" value="HATPase_C_sf"/>
</dbReference>
<dbReference type="PROSITE" id="PS50109">
    <property type="entry name" value="HIS_KIN"/>
    <property type="match status" value="1"/>
</dbReference>
<keyword evidence="15" id="KW-1185">Reference proteome</keyword>
<name>A0ABU4SLM2_9GAMM</name>
<organism evidence="14 15">
    <name type="scientific">Xenorhabdus littoralis</name>
    <dbReference type="NCBI Taxonomy" id="2582835"/>
    <lineage>
        <taxon>Bacteria</taxon>
        <taxon>Pseudomonadati</taxon>
        <taxon>Pseudomonadota</taxon>
        <taxon>Gammaproteobacteria</taxon>
        <taxon>Enterobacterales</taxon>
        <taxon>Morganellaceae</taxon>
        <taxon>Xenorhabdus</taxon>
    </lineage>
</organism>
<dbReference type="InterPro" id="IPR005467">
    <property type="entry name" value="His_kinase_dom"/>
</dbReference>
<dbReference type="InterPro" id="IPR050428">
    <property type="entry name" value="TCS_sensor_his_kinase"/>
</dbReference>
<keyword evidence="4" id="KW-0597">Phosphoprotein</keyword>
<keyword evidence="5" id="KW-0808">Transferase</keyword>
<feature type="domain" description="HAMP" evidence="13">
    <location>
        <begin position="194"/>
        <end position="246"/>
    </location>
</feature>
<comment type="caution">
    <text evidence="14">The sequence shown here is derived from an EMBL/GenBank/DDBJ whole genome shotgun (WGS) entry which is preliminary data.</text>
</comment>
<evidence type="ECO:0000259" key="12">
    <source>
        <dbReference type="PROSITE" id="PS50109"/>
    </source>
</evidence>
<evidence type="ECO:0000256" key="2">
    <source>
        <dbReference type="ARBA" id="ARBA00004370"/>
    </source>
</evidence>
<evidence type="ECO:0000256" key="5">
    <source>
        <dbReference type="ARBA" id="ARBA00022679"/>
    </source>
</evidence>
<dbReference type="RefSeq" id="WP_319926274.1">
    <property type="nucleotide sequence ID" value="NZ_VCDP01000034.1"/>
</dbReference>
<keyword evidence="9" id="KW-0902">Two-component regulatory system</keyword>
<dbReference type="SMART" id="SM00388">
    <property type="entry name" value="HisKA"/>
    <property type="match status" value="1"/>
</dbReference>
<keyword evidence="7" id="KW-0418">Kinase</keyword>
<dbReference type="InterPro" id="IPR036097">
    <property type="entry name" value="HisK_dim/P_sf"/>
</dbReference>
<feature type="transmembrane region" description="Helical" evidence="11">
    <location>
        <begin position="170"/>
        <end position="193"/>
    </location>
</feature>
<reference evidence="15" key="1">
    <citation type="journal article" date="2024" name="Toxins">
        <title>Genome Sequence Analysis of Native Xenorhabdus Strains Isolated from Entomopathogenic Nematodes in Argentina.</title>
        <authorList>
            <person name="Palma L."/>
            <person name="Frizzo L."/>
            <person name="Kaiser S."/>
            <person name="Berry C."/>
            <person name="Caballero P."/>
            <person name="Bode H.B."/>
            <person name="Del Valle E.E."/>
        </authorList>
    </citation>
    <scope>NUCLEOTIDE SEQUENCE [LARGE SCALE GENOMIC DNA]</scope>
    <source>
        <strain evidence="15">Reich</strain>
    </source>
</reference>
<feature type="domain" description="Histidine kinase" evidence="12">
    <location>
        <begin position="254"/>
        <end position="472"/>
    </location>
</feature>
<keyword evidence="10 11" id="KW-0472">Membrane</keyword>
<dbReference type="CDD" id="cd00082">
    <property type="entry name" value="HisKA"/>
    <property type="match status" value="1"/>
</dbReference>
<gene>
    <name evidence="14" type="ORF">FE394_10130</name>
</gene>
<keyword evidence="6 11" id="KW-0812">Transmembrane</keyword>
<keyword evidence="8 11" id="KW-1133">Transmembrane helix</keyword>
<evidence type="ECO:0000256" key="4">
    <source>
        <dbReference type="ARBA" id="ARBA00022553"/>
    </source>
</evidence>
<proteinExistence type="predicted"/>
<dbReference type="InterPro" id="IPR003594">
    <property type="entry name" value="HATPase_dom"/>
</dbReference>
<evidence type="ECO:0000313" key="15">
    <source>
        <dbReference type="Proteomes" id="UP001271640"/>
    </source>
</evidence>
<evidence type="ECO:0000256" key="3">
    <source>
        <dbReference type="ARBA" id="ARBA00012438"/>
    </source>
</evidence>
<dbReference type="CDD" id="cd00075">
    <property type="entry name" value="HATPase"/>
    <property type="match status" value="1"/>
</dbReference>
<evidence type="ECO:0000256" key="10">
    <source>
        <dbReference type="ARBA" id="ARBA00023136"/>
    </source>
</evidence>
<dbReference type="Proteomes" id="UP001271640">
    <property type="component" value="Unassembled WGS sequence"/>
</dbReference>
<evidence type="ECO:0000256" key="7">
    <source>
        <dbReference type="ARBA" id="ARBA00022777"/>
    </source>
</evidence>
<dbReference type="SUPFAM" id="SSF47384">
    <property type="entry name" value="Homodimeric domain of signal transducing histidine kinase"/>
    <property type="match status" value="1"/>
</dbReference>
<sequence length="477" mass="53443">MKFFKIPRSLFHQLLLFFGVPLLLLGCASVYSQYTNVENSATQAYDRTLLASARTVTERLIVRDNHLIVDVPYVVLDSFERNTNDRLYYQVISPEGKTISGYDDLPLIPQHIQRSPLYTALAYFYDAEYRGQPIRVVAMYQPVNEGGIMGMALILVAETVISRQDIAQQFLLSSLVNQGAVVLLTLLLAYILLKQLLKPLRKLSGIMLCRSANDLTPLPDILPWSELSPLLQAFNRYIGRLKLMVGRQERFSADASHQLRTPLAVLKTQVAVAHREQDPNQREKILTAINKSLDNMISLADRLLQLSQLKVHEKEAIQNYQPVNIVELLQQACFSRLQQADSKNIDLGYEGEACLWIKGEPLLLAEMCANLLDNAIKYTPQMGIVTGRVHITPDKKYCYLEVDDSGPGIAQDNIDQSLMAFNRLDNAAGLEGTGLGLTIVKEISLYHGAALQLLPSELLGGLLVRIIFRFSASERDA</sequence>
<dbReference type="Pfam" id="PF02518">
    <property type="entry name" value="HATPase_c"/>
    <property type="match status" value="1"/>
</dbReference>
<dbReference type="Pfam" id="PF08521">
    <property type="entry name" value="2CSK_N"/>
    <property type="match status" value="1"/>
</dbReference>
<comment type="subcellular location">
    <subcellularLocation>
        <location evidence="2">Membrane</location>
    </subcellularLocation>
</comment>
<evidence type="ECO:0000313" key="14">
    <source>
        <dbReference type="EMBL" id="MDX7999552.1"/>
    </source>
</evidence>
<dbReference type="SMART" id="SM00387">
    <property type="entry name" value="HATPase_c"/>
    <property type="match status" value="1"/>
</dbReference>
<dbReference type="InterPro" id="IPR003661">
    <property type="entry name" value="HisK_dim/P_dom"/>
</dbReference>
<dbReference type="PRINTS" id="PR00344">
    <property type="entry name" value="BCTRLSENSOR"/>
</dbReference>
<dbReference type="InterPro" id="IPR013727">
    <property type="entry name" value="2CSK_N"/>
</dbReference>
<dbReference type="EMBL" id="VCDP01000034">
    <property type="protein sequence ID" value="MDX7999552.1"/>
    <property type="molecule type" value="Genomic_DNA"/>
</dbReference>
<evidence type="ECO:0000256" key="9">
    <source>
        <dbReference type="ARBA" id="ARBA00023012"/>
    </source>
</evidence>
<dbReference type="SUPFAM" id="SSF55874">
    <property type="entry name" value="ATPase domain of HSP90 chaperone/DNA topoisomerase II/histidine kinase"/>
    <property type="match status" value="1"/>
</dbReference>
<accession>A0ABU4SLM2</accession>
<dbReference type="PANTHER" id="PTHR45436:SF1">
    <property type="entry name" value="SENSOR PROTEIN QSEC"/>
    <property type="match status" value="1"/>
</dbReference>
<dbReference type="InterPro" id="IPR003660">
    <property type="entry name" value="HAMP_dom"/>
</dbReference>
<evidence type="ECO:0000259" key="13">
    <source>
        <dbReference type="PROSITE" id="PS50885"/>
    </source>
</evidence>
<dbReference type="EC" id="2.7.13.3" evidence="3"/>
<evidence type="ECO:0000256" key="11">
    <source>
        <dbReference type="SAM" id="Phobius"/>
    </source>
</evidence>
<dbReference type="Pfam" id="PF00512">
    <property type="entry name" value="HisKA"/>
    <property type="match status" value="1"/>
</dbReference>
<dbReference type="PANTHER" id="PTHR45436">
    <property type="entry name" value="SENSOR HISTIDINE KINASE YKOH"/>
    <property type="match status" value="1"/>
</dbReference>
<dbReference type="PROSITE" id="PS51257">
    <property type="entry name" value="PROKAR_LIPOPROTEIN"/>
    <property type="match status" value="1"/>
</dbReference>
<dbReference type="InterPro" id="IPR004358">
    <property type="entry name" value="Sig_transdc_His_kin-like_C"/>
</dbReference>
<dbReference type="Gene3D" id="1.10.287.130">
    <property type="match status" value="1"/>
</dbReference>
<protein>
    <recommendedName>
        <fullName evidence="3">histidine kinase</fullName>
        <ecNumber evidence="3">2.7.13.3</ecNumber>
    </recommendedName>
</protein>
<evidence type="ECO:0000256" key="1">
    <source>
        <dbReference type="ARBA" id="ARBA00000085"/>
    </source>
</evidence>